<feature type="compositionally biased region" description="Basic and acidic residues" evidence="1">
    <location>
        <begin position="321"/>
        <end position="346"/>
    </location>
</feature>
<feature type="compositionally biased region" description="Basic and acidic residues" evidence="1">
    <location>
        <begin position="116"/>
        <end position="138"/>
    </location>
</feature>
<evidence type="ECO:0000256" key="1">
    <source>
        <dbReference type="SAM" id="MobiDB-lite"/>
    </source>
</evidence>
<keyword evidence="3" id="KW-1185">Reference proteome</keyword>
<name>A0A2S9XK78_9BACT</name>
<reference evidence="2 3" key="1">
    <citation type="submission" date="2018-03" db="EMBL/GenBank/DDBJ databases">
        <title>Draft Genome Sequences of the Obligatory Marine Myxobacteria Enhygromyxa salina SWB005.</title>
        <authorList>
            <person name="Poehlein A."/>
            <person name="Moghaddam J.A."/>
            <person name="Harms H."/>
            <person name="Alanjari M."/>
            <person name="Koenig G.M."/>
            <person name="Daniel R."/>
            <person name="Schaeberle T.F."/>
        </authorList>
    </citation>
    <scope>NUCLEOTIDE SEQUENCE [LARGE SCALE GENOMIC DNA]</scope>
    <source>
        <strain evidence="2 3">SWB005</strain>
    </source>
</reference>
<gene>
    <name evidence="2" type="ORF">ENSA5_45240</name>
</gene>
<organism evidence="2 3">
    <name type="scientific">Enhygromyxa salina</name>
    <dbReference type="NCBI Taxonomy" id="215803"/>
    <lineage>
        <taxon>Bacteria</taxon>
        <taxon>Pseudomonadati</taxon>
        <taxon>Myxococcota</taxon>
        <taxon>Polyangia</taxon>
        <taxon>Nannocystales</taxon>
        <taxon>Nannocystaceae</taxon>
        <taxon>Enhygromyxa</taxon>
    </lineage>
</organism>
<dbReference type="EMBL" id="PVNK01000197">
    <property type="protein sequence ID" value="PRP93081.1"/>
    <property type="molecule type" value="Genomic_DNA"/>
</dbReference>
<proteinExistence type="predicted"/>
<dbReference type="AlphaFoldDB" id="A0A2S9XK78"/>
<evidence type="ECO:0000313" key="3">
    <source>
        <dbReference type="Proteomes" id="UP000237968"/>
    </source>
</evidence>
<feature type="region of interest" description="Disordered" evidence="1">
    <location>
        <begin position="116"/>
        <end position="142"/>
    </location>
</feature>
<dbReference type="Proteomes" id="UP000237968">
    <property type="component" value="Unassembled WGS sequence"/>
</dbReference>
<feature type="compositionally biased region" description="Basic and acidic residues" evidence="1">
    <location>
        <begin position="262"/>
        <end position="273"/>
    </location>
</feature>
<comment type="caution">
    <text evidence="2">The sequence shown here is derived from an EMBL/GenBank/DDBJ whole genome shotgun (WGS) entry which is preliminary data.</text>
</comment>
<protein>
    <submittedName>
        <fullName evidence="2">Uncharacterized protein</fullName>
    </submittedName>
</protein>
<accession>A0A2S9XK78</accession>
<sequence length="400" mass="41826">MDAHAHAWVGAVEDLDVGVWAAQAHASLVDDQVVVAVADREVLAAAGLGLGFAGCTLGFTGGLLGSLGDLAGFAGAGCGGDRFALGLLAGLVGIAGSAGPEIGAGRVGRGRLLRRARVDGTGRDHDQRREGREPDQHPRRPGALVLLEAERIPVEGPPNPTDERALAADHAREQQRRAPGLGPGCDLGQRLGELDAVAGLGDRPVVAQELGRLLHAATGEAVERLEEEQGLDHRRDREPVRIAALEVRELVAEDRAHRRGRELLDGPLRDHDLGPPQGDRGADVGRLGQADLAVDLGVTTQGQEGLEDRILEDLAALGESAPERADGQREPDQGHERADHPGHEQELGPQRGGAVDGRRRDLGSARADAGGRRWAGAERDGLAVLADHDAAGRGRGELGL</sequence>
<evidence type="ECO:0000313" key="2">
    <source>
        <dbReference type="EMBL" id="PRP93081.1"/>
    </source>
</evidence>
<feature type="compositionally biased region" description="Basic and acidic residues" evidence="1">
    <location>
        <begin position="356"/>
        <end position="400"/>
    </location>
</feature>
<feature type="region of interest" description="Disordered" evidence="1">
    <location>
        <begin position="262"/>
        <end position="284"/>
    </location>
</feature>
<feature type="region of interest" description="Disordered" evidence="1">
    <location>
        <begin position="320"/>
        <end position="400"/>
    </location>
</feature>